<evidence type="ECO:0000313" key="2">
    <source>
        <dbReference type="WBParaSite" id="PS1159_v2.g5148.t1"/>
    </source>
</evidence>
<name>A0AC35GGK7_9BILA</name>
<reference evidence="2" key="1">
    <citation type="submission" date="2022-11" db="UniProtKB">
        <authorList>
            <consortium name="WormBaseParasite"/>
        </authorList>
    </citation>
    <scope>IDENTIFICATION</scope>
</reference>
<organism evidence="1 2">
    <name type="scientific">Panagrolaimus sp. PS1159</name>
    <dbReference type="NCBI Taxonomy" id="55785"/>
    <lineage>
        <taxon>Eukaryota</taxon>
        <taxon>Metazoa</taxon>
        <taxon>Ecdysozoa</taxon>
        <taxon>Nematoda</taxon>
        <taxon>Chromadorea</taxon>
        <taxon>Rhabditida</taxon>
        <taxon>Tylenchina</taxon>
        <taxon>Panagrolaimomorpha</taxon>
        <taxon>Panagrolaimoidea</taxon>
        <taxon>Panagrolaimidae</taxon>
        <taxon>Panagrolaimus</taxon>
    </lineage>
</organism>
<evidence type="ECO:0000313" key="1">
    <source>
        <dbReference type="Proteomes" id="UP000887580"/>
    </source>
</evidence>
<protein>
    <submittedName>
        <fullName evidence="2">UBC core domain-containing protein</fullName>
    </submittedName>
</protein>
<proteinExistence type="predicted"/>
<sequence>MESFKKSTADCGTKKAMKQLKEYFKNPVPGTKIFIVENRLDTFHVNTLIETGEYAGAVIHWKLVIPEDYPFKPAKGWILEDFHFNERHHHHCFRGAGICTDYLQNFAYMNETANAYGGWTPGCTLTSLMIAMKQFFIDYEHHSSIEFRTEAKIVVERSKGYKCKECDATAEDLFDGNSSNGAETSGVGAGADINGKSAVSPQYQRAICELVCPVLARSPLEDDKMLIGFPIDIKRFKKPLSATTRKQQVGSLQAAMQTLNMTFKA</sequence>
<dbReference type="Proteomes" id="UP000887580">
    <property type="component" value="Unplaced"/>
</dbReference>
<dbReference type="WBParaSite" id="PS1159_v2.g5148.t1">
    <property type="protein sequence ID" value="PS1159_v2.g5148.t1"/>
    <property type="gene ID" value="PS1159_v2.g5148"/>
</dbReference>
<accession>A0AC35GGK7</accession>